<proteinExistence type="predicted"/>
<gene>
    <name evidence="3" type="ORF">SAMN04515672_2046</name>
</gene>
<dbReference type="Gene3D" id="3.40.630.30">
    <property type="match status" value="1"/>
</dbReference>
<feature type="compositionally biased region" description="Polar residues" evidence="1">
    <location>
        <begin position="1"/>
        <end position="10"/>
    </location>
</feature>
<evidence type="ECO:0000313" key="4">
    <source>
        <dbReference type="Proteomes" id="UP000198882"/>
    </source>
</evidence>
<dbReference type="InterPro" id="IPR016181">
    <property type="entry name" value="Acyl_CoA_acyltransferase"/>
</dbReference>
<dbReference type="InterPro" id="IPR050644">
    <property type="entry name" value="PG_Glycine_Bridge_Synth"/>
</dbReference>
<dbReference type="STRING" id="1095776.SAMN04515672_2046"/>
<dbReference type="AlphaFoldDB" id="A0A1G8Y8F1"/>
<dbReference type="EMBL" id="FNFE01000002">
    <property type="protein sequence ID" value="SDJ98495.1"/>
    <property type="molecule type" value="Genomic_DNA"/>
</dbReference>
<dbReference type="InterPro" id="IPR038740">
    <property type="entry name" value="BioF2-like_GNAT_dom"/>
</dbReference>
<reference evidence="4" key="1">
    <citation type="submission" date="2016-10" db="EMBL/GenBank/DDBJ databases">
        <authorList>
            <person name="Varghese N."/>
            <person name="Submissions S."/>
        </authorList>
    </citation>
    <scope>NUCLEOTIDE SEQUENCE [LARGE SCALE GENOMIC DNA]</scope>
    <source>
        <strain evidence="4">B4,CECT 8067,JCM 17497</strain>
    </source>
</reference>
<dbReference type="PANTHER" id="PTHR36174:SF1">
    <property type="entry name" value="LIPID II:GLYCINE GLYCYLTRANSFERASE"/>
    <property type="match status" value="1"/>
</dbReference>
<dbReference type="Proteomes" id="UP000198882">
    <property type="component" value="Unassembled WGS sequence"/>
</dbReference>
<feature type="region of interest" description="Disordered" evidence="1">
    <location>
        <begin position="1"/>
        <end position="21"/>
    </location>
</feature>
<evidence type="ECO:0000313" key="3">
    <source>
        <dbReference type="EMBL" id="SDJ98495.1"/>
    </source>
</evidence>
<accession>A0A1G8Y8F1</accession>
<feature type="domain" description="BioF2-like acetyltransferase" evidence="2">
    <location>
        <begin position="192"/>
        <end position="320"/>
    </location>
</feature>
<keyword evidence="3" id="KW-0808">Transferase</keyword>
<sequence>MFQYTASNVESSRDVGRARTMAGPESDLEVTAVDTIRAFDRTRWNEVVDRSQLGTVFHRYEWLEAIERGLEYPARHLVVENRTDLVGLFPNFVVSIPKTPFDRLTSIYPGFGGPLLTDDVPESLSCVSDAIPQLCGHRTIVHEIRASNTNFHRYDDHLVAEGYDSSRVDGRFLLNLASGYDAVFEGMDSSKRRAVRRGRDTDHEIDDVEPSRENLGQFYEAYRTRMESIDGTVYPFAFFDRLRAMDERLLLVSLSVEGEYAGGFLALRNDERGILHGFFAAVPSEYFEYHASELVYDYLFQRAIDEGYEYYDFGGGGADFEDGGFTFKEQFGGRLVPNLYWERGISPAWPLVKRGRSLYWQYGE</sequence>
<keyword evidence="4" id="KW-1185">Reference proteome</keyword>
<dbReference type="GO" id="GO:0016746">
    <property type="term" value="F:acyltransferase activity"/>
    <property type="evidence" value="ECO:0007669"/>
    <property type="project" value="UniProtKB-KW"/>
</dbReference>
<protein>
    <submittedName>
        <fullName evidence="3">Predicted N-acyltransferase</fullName>
    </submittedName>
</protein>
<organism evidence="3 4">
    <name type="scientific">Natronorubrum texcoconense</name>
    <dbReference type="NCBI Taxonomy" id="1095776"/>
    <lineage>
        <taxon>Archaea</taxon>
        <taxon>Methanobacteriati</taxon>
        <taxon>Methanobacteriota</taxon>
        <taxon>Stenosarchaea group</taxon>
        <taxon>Halobacteria</taxon>
        <taxon>Halobacteriales</taxon>
        <taxon>Natrialbaceae</taxon>
        <taxon>Natronorubrum</taxon>
    </lineage>
</organism>
<keyword evidence="3" id="KW-0012">Acyltransferase</keyword>
<dbReference type="RefSeq" id="WP_394328193.1">
    <property type="nucleotide sequence ID" value="NZ_FNFE01000002.1"/>
</dbReference>
<evidence type="ECO:0000259" key="2">
    <source>
        <dbReference type="Pfam" id="PF13480"/>
    </source>
</evidence>
<dbReference type="PANTHER" id="PTHR36174">
    <property type="entry name" value="LIPID II:GLYCINE GLYCYLTRANSFERASE"/>
    <property type="match status" value="1"/>
</dbReference>
<name>A0A1G8Y8F1_9EURY</name>
<evidence type="ECO:0000256" key="1">
    <source>
        <dbReference type="SAM" id="MobiDB-lite"/>
    </source>
</evidence>
<dbReference type="SUPFAM" id="SSF55729">
    <property type="entry name" value="Acyl-CoA N-acyltransferases (Nat)"/>
    <property type="match status" value="1"/>
</dbReference>
<dbReference type="Pfam" id="PF13480">
    <property type="entry name" value="Acetyltransf_6"/>
    <property type="match status" value="1"/>
</dbReference>